<dbReference type="Pfam" id="PF09414">
    <property type="entry name" value="RNA_ligase"/>
    <property type="match status" value="1"/>
</dbReference>
<organism evidence="2 3">
    <name type="scientific">Myxococcus landrumensis</name>
    <dbReference type="NCBI Taxonomy" id="2813577"/>
    <lineage>
        <taxon>Bacteria</taxon>
        <taxon>Pseudomonadati</taxon>
        <taxon>Myxococcota</taxon>
        <taxon>Myxococcia</taxon>
        <taxon>Myxococcales</taxon>
        <taxon>Cystobacterineae</taxon>
        <taxon>Myxococcaceae</taxon>
        <taxon>Myxococcus</taxon>
    </lineage>
</organism>
<dbReference type="Gene3D" id="3.30.1490.70">
    <property type="match status" value="1"/>
</dbReference>
<keyword evidence="3" id="KW-1185">Reference proteome</keyword>
<dbReference type="GO" id="GO:0016874">
    <property type="term" value="F:ligase activity"/>
    <property type="evidence" value="ECO:0007669"/>
    <property type="project" value="UniProtKB-KW"/>
</dbReference>
<dbReference type="RefSeq" id="WP_206718684.1">
    <property type="nucleotide sequence ID" value="NZ_CP071091.1"/>
</dbReference>
<dbReference type="EMBL" id="CP071091">
    <property type="protein sequence ID" value="QSQ17049.1"/>
    <property type="molecule type" value="Genomic_DNA"/>
</dbReference>
<dbReference type="SUPFAM" id="SSF56091">
    <property type="entry name" value="DNA ligase/mRNA capping enzyme, catalytic domain"/>
    <property type="match status" value="1"/>
</dbReference>
<proteinExistence type="predicted"/>
<dbReference type="Gene3D" id="3.30.470.30">
    <property type="entry name" value="DNA ligase/mRNA capping enzyme"/>
    <property type="match status" value="1"/>
</dbReference>
<accession>A0ABX7NF84</accession>
<feature type="domain" description="RNA ligase" evidence="1">
    <location>
        <begin position="25"/>
        <end position="207"/>
    </location>
</feature>
<evidence type="ECO:0000259" key="1">
    <source>
        <dbReference type="Pfam" id="PF09414"/>
    </source>
</evidence>
<protein>
    <submittedName>
        <fullName evidence="2">RNA ligase</fullName>
    </submittedName>
</protein>
<sequence>MQFRPYAKISAAGEPRAQPSPGGAWIALEKLHGAQLVIGVCGGAVRFGKRKAWLADDEPFFGWQLLRAQLSTAVRKMVRSLGAEEDSVYFYGELLGGHYPHPEVAAVPGLTAVQTGVWYSPALHWCPFDVLVARTSEEEGLLLAHRDLERAAREVGLMTPPVLRRGTRTDVNTVPTRRPSLVPAMLGLPVLDANIAEGLVLKSEQPAPPSSRVASKRKIEEFNEGRFDESEAWNPNQSLSAEALGAWALRLVNPARVASALSKLGKGALEPLLEEVILDVRVDLELAFPSACGALGLAEEEHLSARIRERALPLLQSALK</sequence>
<reference evidence="2 3" key="1">
    <citation type="submission" date="2021-02" db="EMBL/GenBank/DDBJ databases">
        <title>De Novo genome assembly of isolated myxobacteria.</title>
        <authorList>
            <person name="Stevens D.C."/>
        </authorList>
    </citation>
    <scope>NUCLEOTIDE SEQUENCE [LARGE SCALE GENOMIC DNA]</scope>
    <source>
        <strain evidence="2 3">SCHIC003</strain>
    </source>
</reference>
<gene>
    <name evidence="2" type="ORF">JY572_13750</name>
</gene>
<dbReference type="InterPro" id="IPR021122">
    <property type="entry name" value="RNA_ligase_dom_REL/Rnl2"/>
</dbReference>
<dbReference type="Proteomes" id="UP000663090">
    <property type="component" value="Chromosome"/>
</dbReference>
<evidence type="ECO:0000313" key="2">
    <source>
        <dbReference type="EMBL" id="QSQ17049.1"/>
    </source>
</evidence>
<keyword evidence="2" id="KW-0436">Ligase</keyword>
<evidence type="ECO:0000313" key="3">
    <source>
        <dbReference type="Proteomes" id="UP000663090"/>
    </source>
</evidence>
<name>A0ABX7NF84_9BACT</name>